<gene>
    <name evidence="1" type="ORF">BN1180_05218</name>
</gene>
<accession>A0AAN2PLK2</accession>
<sequence length="91" mass="10732">MRILSNLRKLIFIYSRNDKESSAKADSLFQMYIPRAGFSRVHISAGYLMSERARNDYCCKEEDDFLQINDLLSVLLFLKITPKYLFLQPLF</sequence>
<name>A0AAN2PLK2_9BACI</name>
<comment type="caution">
    <text evidence="1">The sequence shown here is derived from an EMBL/GenBank/DDBJ whole genome shotgun (WGS) entry which is preliminary data.</text>
</comment>
<dbReference type="Proteomes" id="UP000182110">
    <property type="component" value="Unassembled WGS sequence"/>
</dbReference>
<keyword evidence="2" id="KW-1185">Reference proteome</keyword>
<evidence type="ECO:0000313" key="2">
    <source>
        <dbReference type="Proteomes" id="UP000182110"/>
    </source>
</evidence>
<protein>
    <submittedName>
        <fullName evidence="1">Uncharacterized protein</fullName>
    </submittedName>
</protein>
<reference evidence="1 2" key="1">
    <citation type="journal article" date="2014" name="Genome Announc.">
        <title>Genome Sequence of Bacillus simplex Strain P558, Isolated from a Human Fecal Sample.</title>
        <authorList>
            <person name="Croce O."/>
            <person name="Hugon P."/>
            <person name="Lagier J.C."/>
            <person name="Bibi F."/>
            <person name="Robert C."/>
            <person name="Azhar E.I."/>
            <person name="Raoult D."/>
            <person name="Fournier P.E."/>
        </authorList>
    </citation>
    <scope>NUCLEOTIDE SEQUENCE [LARGE SCALE GENOMIC DNA]</scope>
    <source>
        <strain evidence="1 2">P558</strain>
    </source>
</reference>
<dbReference type="EMBL" id="CCXW01000001">
    <property type="protein sequence ID" value="CEG35010.1"/>
    <property type="molecule type" value="Genomic_DNA"/>
</dbReference>
<organism evidence="1 2">
    <name type="scientific">Peribacillus simplex</name>
    <dbReference type="NCBI Taxonomy" id="1478"/>
    <lineage>
        <taxon>Bacteria</taxon>
        <taxon>Bacillati</taxon>
        <taxon>Bacillota</taxon>
        <taxon>Bacilli</taxon>
        <taxon>Bacillales</taxon>
        <taxon>Bacillaceae</taxon>
        <taxon>Peribacillus</taxon>
    </lineage>
</organism>
<proteinExistence type="predicted"/>
<evidence type="ECO:0000313" key="1">
    <source>
        <dbReference type="EMBL" id="CEG35010.1"/>
    </source>
</evidence>
<dbReference type="AlphaFoldDB" id="A0AAN2PLK2"/>